<organism evidence="2 3">
    <name type="scientific">Methylobacterium crusticola</name>
    <dbReference type="NCBI Taxonomy" id="1697972"/>
    <lineage>
        <taxon>Bacteria</taxon>
        <taxon>Pseudomonadati</taxon>
        <taxon>Pseudomonadota</taxon>
        <taxon>Alphaproteobacteria</taxon>
        <taxon>Hyphomicrobiales</taxon>
        <taxon>Methylobacteriaceae</taxon>
        <taxon>Methylobacterium</taxon>
    </lineage>
</organism>
<dbReference type="NCBIfam" id="TIGR02218">
    <property type="entry name" value="phg_TIGR02218"/>
    <property type="match status" value="1"/>
</dbReference>
<evidence type="ECO:0000313" key="3">
    <source>
        <dbReference type="Proteomes" id="UP001055167"/>
    </source>
</evidence>
<dbReference type="RefSeq" id="WP_128566218.1">
    <property type="nucleotide sequence ID" value="NZ_BPQH01000019.1"/>
</dbReference>
<keyword evidence="3" id="KW-1185">Reference proteome</keyword>
<reference evidence="2" key="1">
    <citation type="journal article" date="2021" name="Front. Microbiol.">
        <title>Comprehensive Comparative Genomics and Phenotyping of Methylobacterium Species.</title>
        <authorList>
            <person name="Alessa O."/>
            <person name="Ogura Y."/>
            <person name="Fujitani Y."/>
            <person name="Takami H."/>
            <person name="Hayashi T."/>
            <person name="Sahin N."/>
            <person name="Tani A."/>
        </authorList>
    </citation>
    <scope>NUCLEOTIDE SEQUENCE</scope>
    <source>
        <strain evidence="2">KCTC 52305</strain>
    </source>
</reference>
<gene>
    <name evidence="2" type="ORF">OPKNFCMD_5173</name>
</gene>
<feature type="domain" description="Bacteriophage phiJL001 Gp84 C-terminal" evidence="1">
    <location>
        <begin position="195"/>
        <end position="279"/>
    </location>
</feature>
<evidence type="ECO:0000259" key="1">
    <source>
        <dbReference type="Pfam" id="PF09356"/>
    </source>
</evidence>
<sequence>MKPLTPGLAAALASGATTLAWCWIVTRRDGLRLGFTDHDETLVVEGVACAPETGATASALEQSSGLAVDGLEVMGALRDGRLAEAELVRGLFDAAAVAVWRVDWASPADRVLVLSGHLGEVARGRTGFSAEVRSLAAALNQPRGRLFQRSCDADLGDARCGVDLAAPALRAGASVAEALSARTIRTAGLGPYPDGWFTGGRLTWTSGAQAGLSCEVRAHARPGPLAPASLDLWQPAPEPIRAGDAFVLTAGCDKTFTTCGAKFGNGARFRGCPHIPGNDYATGYAQSGAGNDGGRVA</sequence>
<dbReference type="Proteomes" id="UP001055167">
    <property type="component" value="Unassembled WGS sequence"/>
</dbReference>
<comment type="caution">
    <text evidence="2">The sequence shown here is derived from an EMBL/GenBank/DDBJ whole genome shotgun (WGS) entry which is preliminary data.</text>
</comment>
<reference evidence="2" key="2">
    <citation type="submission" date="2021-08" db="EMBL/GenBank/DDBJ databases">
        <authorList>
            <person name="Tani A."/>
            <person name="Ola A."/>
            <person name="Ogura Y."/>
            <person name="Katsura K."/>
            <person name="Hayashi T."/>
        </authorList>
    </citation>
    <scope>NUCLEOTIDE SEQUENCE</scope>
    <source>
        <strain evidence="2">KCTC 52305</strain>
    </source>
</reference>
<protein>
    <recommendedName>
        <fullName evidence="1">Bacteriophage phiJL001 Gp84 C-terminal domain-containing protein</fullName>
    </recommendedName>
</protein>
<evidence type="ECO:0000313" key="2">
    <source>
        <dbReference type="EMBL" id="GJD52408.1"/>
    </source>
</evidence>
<dbReference type="Pfam" id="PF09356">
    <property type="entry name" value="Phage_BR0599"/>
    <property type="match status" value="1"/>
</dbReference>
<dbReference type="InterPro" id="IPR018964">
    <property type="entry name" value="Phage_phiJL001_Gp84_C"/>
</dbReference>
<name>A0ABQ4R440_9HYPH</name>
<dbReference type="Pfam" id="PF09931">
    <property type="entry name" value="Phage_phiJL001_Gp84_N"/>
    <property type="match status" value="1"/>
</dbReference>
<accession>A0ABQ4R440</accession>
<dbReference type="EMBL" id="BPQH01000019">
    <property type="protein sequence ID" value="GJD52408.1"/>
    <property type="molecule type" value="Genomic_DNA"/>
</dbReference>
<proteinExistence type="predicted"/>
<dbReference type="InterPro" id="IPR011928">
    <property type="entry name" value="Phage_phiJL001_Gp84"/>
</dbReference>